<protein>
    <submittedName>
        <fullName evidence="1">Uncharacterized protein</fullName>
    </submittedName>
</protein>
<organism evidence="1 2">
    <name type="scientific">Rhodofomes roseus</name>
    <dbReference type="NCBI Taxonomy" id="34475"/>
    <lineage>
        <taxon>Eukaryota</taxon>
        <taxon>Fungi</taxon>
        <taxon>Dikarya</taxon>
        <taxon>Basidiomycota</taxon>
        <taxon>Agaricomycotina</taxon>
        <taxon>Agaricomycetes</taxon>
        <taxon>Polyporales</taxon>
        <taxon>Rhodofomes</taxon>
    </lineage>
</organism>
<feature type="non-terminal residue" evidence="1">
    <location>
        <position position="1"/>
    </location>
</feature>
<dbReference type="AlphaFoldDB" id="A0A4Y9XNM9"/>
<accession>A0A4Y9XNM9</accession>
<gene>
    <name evidence="1" type="ORF">EVJ58_g10799</name>
</gene>
<evidence type="ECO:0000313" key="1">
    <source>
        <dbReference type="EMBL" id="TFY50983.1"/>
    </source>
</evidence>
<evidence type="ECO:0000313" key="2">
    <source>
        <dbReference type="Proteomes" id="UP000298390"/>
    </source>
</evidence>
<reference evidence="1 2" key="1">
    <citation type="submission" date="2019-01" db="EMBL/GenBank/DDBJ databases">
        <title>Genome sequencing of the rare red list fungi Fomitopsis rosea.</title>
        <authorList>
            <person name="Buettner E."/>
            <person name="Kellner H."/>
        </authorList>
    </citation>
    <scope>NUCLEOTIDE SEQUENCE [LARGE SCALE GENOMIC DNA]</scope>
    <source>
        <strain evidence="1 2">DSM 105464</strain>
    </source>
</reference>
<proteinExistence type="predicted"/>
<name>A0A4Y9XNM9_9APHY</name>
<dbReference type="EMBL" id="SEKV01001313">
    <property type="protein sequence ID" value="TFY50983.1"/>
    <property type="molecule type" value="Genomic_DNA"/>
</dbReference>
<comment type="caution">
    <text evidence="1">The sequence shown here is derived from an EMBL/GenBank/DDBJ whole genome shotgun (WGS) entry which is preliminary data.</text>
</comment>
<sequence>KSPLHELTQALRFDRCRNVEQVQATRQPPGWRPAHKTEIAANKDEAEESDREWQEKNIPAVYTDGSEIDGGVGASAVLYIPDDPQPRVLRYYLGTGHQENVQSLT</sequence>
<dbReference type="Proteomes" id="UP000298390">
    <property type="component" value="Unassembled WGS sequence"/>
</dbReference>